<evidence type="ECO:0000313" key="5">
    <source>
        <dbReference type="EMBL" id="CCC50518.1"/>
    </source>
</evidence>
<evidence type="ECO:0000256" key="1">
    <source>
        <dbReference type="ARBA" id="ARBA00022679"/>
    </source>
</evidence>
<dbReference type="Gene3D" id="3.40.50.300">
    <property type="entry name" value="P-loop containing nucleotide triphosphate hydrolases"/>
    <property type="match status" value="1"/>
</dbReference>
<dbReference type="SUPFAM" id="SSF52540">
    <property type="entry name" value="P-loop containing nucleoside triphosphate hydrolases"/>
    <property type="match status" value="1"/>
</dbReference>
<dbReference type="GO" id="GO:0004017">
    <property type="term" value="F:AMP kinase activity"/>
    <property type="evidence" value="ECO:0007669"/>
    <property type="project" value="UniProtKB-EC"/>
</dbReference>
<evidence type="ECO:0000256" key="2">
    <source>
        <dbReference type="ARBA" id="ARBA00022741"/>
    </source>
</evidence>
<accession>G0U2L5</accession>
<name>G0U2L5_TRYVY</name>
<proteinExistence type="inferred from homology"/>
<dbReference type="CDD" id="cd01428">
    <property type="entry name" value="ADK"/>
    <property type="match status" value="1"/>
</dbReference>
<keyword evidence="1 4" id="KW-0808">Transferase</keyword>
<evidence type="ECO:0000256" key="3">
    <source>
        <dbReference type="ARBA" id="ARBA00022777"/>
    </source>
</evidence>
<protein>
    <submittedName>
        <fullName evidence="5">Putative adenylate kinase</fullName>
        <ecNumber evidence="5">2.7.4.3</ecNumber>
    </submittedName>
</protein>
<dbReference type="PROSITE" id="PS00113">
    <property type="entry name" value="ADENYLATE_KINASE"/>
    <property type="match status" value="1"/>
</dbReference>
<dbReference type="InterPro" id="IPR033690">
    <property type="entry name" value="Adenylat_kinase_CS"/>
</dbReference>
<dbReference type="AlphaFoldDB" id="G0U2L5"/>
<keyword evidence="2" id="KW-0547">Nucleotide-binding</keyword>
<dbReference type="InterPro" id="IPR027417">
    <property type="entry name" value="P-loop_NTPase"/>
</dbReference>
<keyword evidence="3 4" id="KW-0418">Kinase</keyword>
<dbReference type="HAMAP" id="MF_00235">
    <property type="entry name" value="Adenylate_kinase_Adk"/>
    <property type="match status" value="1"/>
</dbReference>
<dbReference type="VEuPathDB" id="TriTrypDB:TvY486_0903390"/>
<dbReference type="Pfam" id="PF00406">
    <property type="entry name" value="ADK"/>
    <property type="match status" value="1"/>
</dbReference>
<comment type="similarity">
    <text evidence="4">Belongs to the adenylate kinase family.</text>
</comment>
<dbReference type="InterPro" id="IPR000850">
    <property type="entry name" value="Adenylat/UMP-CMP_kin"/>
</dbReference>
<dbReference type="EC" id="2.7.4.3" evidence="5"/>
<dbReference type="PRINTS" id="PR00094">
    <property type="entry name" value="ADENYLTKNASE"/>
</dbReference>
<organism evidence="5">
    <name type="scientific">Trypanosoma vivax (strain Y486)</name>
    <dbReference type="NCBI Taxonomy" id="1055687"/>
    <lineage>
        <taxon>Eukaryota</taxon>
        <taxon>Discoba</taxon>
        <taxon>Euglenozoa</taxon>
        <taxon>Kinetoplastea</taxon>
        <taxon>Metakinetoplastina</taxon>
        <taxon>Trypanosomatida</taxon>
        <taxon>Trypanosomatidae</taxon>
        <taxon>Trypanosoma</taxon>
        <taxon>Duttonella</taxon>
    </lineage>
</organism>
<dbReference type="PANTHER" id="PTHR23359">
    <property type="entry name" value="NUCLEOTIDE KINASE"/>
    <property type="match status" value="1"/>
</dbReference>
<gene>
    <name evidence="5" type="ORF">TVY486_0903390</name>
</gene>
<sequence>MGEASKPKVFFVLGGPGSGKGTVCEVLVKEFGYTHFSAGELLREASRNGNSEVAKKIAALLREGTIVPSEVTVELLSNALREHPNPRGYVVDGFPRKMDQAFMFEETIGPAKGIFYLDCAEETMMARILNRAAGGSGREDDNEETVRRRLRENMEHCMPVVKHYEAAGRLKVIDSSQTQENVYADVKSIMIEFGEQPL</sequence>
<evidence type="ECO:0000256" key="4">
    <source>
        <dbReference type="RuleBase" id="RU003330"/>
    </source>
</evidence>
<dbReference type="EMBL" id="HE573025">
    <property type="protein sequence ID" value="CCC50518.1"/>
    <property type="molecule type" value="Genomic_DNA"/>
</dbReference>
<reference evidence="5" key="1">
    <citation type="journal article" date="2012" name="Proc. Natl. Acad. Sci. U.S.A.">
        <title>Antigenic diversity is generated by distinct evolutionary mechanisms in African trypanosome species.</title>
        <authorList>
            <person name="Jackson A.P."/>
            <person name="Berry A."/>
            <person name="Aslett M."/>
            <person name="Allison H.C."/>
            <person name="Burton P."/>
            <person name="Vavrova-Anderson J."/>
            <person name="Brown R."/>
            <person name="Browne H."/>
            <person name="Corton N."/>
            <person name="Hauser H."/>
            <person name="Gamble J."/>
            <person name="Gilderthorp R."/>
            <person name="Marcello L."/>
            <person name="McQuillan J."/>
            <person name="Otto T.D."/>
            <person name="Quail M.A."/>
            <person name="Sanders M.J."/>
            <person name="van Tonder A."/>
            <person name="Ginger M.L."/>
            <person name="Field M.C."/>
            <person name="Barry J.D."/>
            <person name="Hertz-Fowler C."/>
            <person name="Berriman M."/>
        </authorList>
    </citation>
    <scope>NUCLEOTIDE SEQUENCE</scope>
    <source>
        <strain evidence="5">Y486</strain>
    </source>
</reference>
<dbReference type="GO" id="GO:0005524">
    <property type="term" value="F:ATP binding"/>
    <property type="evidence" value="ECO:0007669"/>
    <property type="project" value="InterPro"/>
</dbReference>